<dbReference type="PANTHER" id="PTHR24286:SF209">
    <property type="entry name" value="BETA-AMYRIN 28-OXIDASE-LIKE"/>
    <property type="match status" value="1"/>
</dbReference>
<dbReference type="Pfam" id="PF00067">
    <property type="entry name" value="p450"/>
    <property type="match status" value="1"/>
</dbReference>
<dbReference type="PROSITE" id="PS00086">
    <property type="entry name" value="CYTOCHROME_P450"/>
    <property type="match status" value="1"/>
</dbReference>
<evidence type="ECO:0000256" key="3">
    <source>
        <dbReference type="ARBA" id="ARBA00010617"/>
    </source>
</evidence>
<evidence type="ECO:0000256" key="5">
    <source>
        <dbReference type="ARBA" id="ARBA00022723"/>
    </source>
</evidence>
<dbReference type="InterPro" id="IPR001128">
    <property type="entry name" value="Cyt_P450"/>
</dbReference>
<dbReference type="GO" id="GO:0020037">
    <property type="term" value="F:heme binding"/>
    <property type="evidence" value="ECO:0007669"/>
    <property type="project" value="InterPro"/>
</dbReference>
<dbReference type="PRINTS" id="PR00463">
    <property type="entry name" value="EP450I"/>
</dbReference>
<name>A0A2I0KUL6_PUNGR</name>
<comment type="subcellular location">
    <subcellularLocation>
        <location evidence="2">Membrane</location>
        <topology evidence="2">Single-pass membrane protein</topology>
    </subcellularLocation>
</comment>
<dbReference type="STRING" id="22663.A0A2I0KUL6"/>
<proteinExistence type="inferred from homology"/>
<accession>A0A2I0KUL6</accession>
<protein>
    <submittedName>
        <fullName evidence="11">Uncharacterized protein</fullName>
    </submittedName>
</protein>
<dbReference type="FunFam" id="1.10.630.10:FF:000022">
    <property type="entry name" value="Taxadiene 5-alpha hydroxylase"/>
    <property type="match status" value="1"/>
</dbReference>
<dbReference type="PANTHER" id="PTHR24286">
    <property type="entry name" value="CYTOCHROME P450 26"/>
    <property type="match status" value="1"/>
</dbReference>
<dbReference type="GeneID" id="116200863"/>
<evidence type="ECO:0000256" key="1">
    <source>
        <dbReference type="ARBA" id="ARBA00001971"/>
    </source>
</evidence>
<evidence type="ECO:0000256" key="7">
    <source>
        <dbReference type="ARBA" id="ARBA00023002"/>
    </source>
</evidence>
<evidence type="ECO:0000256" key="9">
    <source>
        <dbReference type="PIRSR" id="PIRSR602401-1"/>
    </source>
</evidence>
<evidence type="ECO:0000256" key="2">
    <source>
        <dbReference type="ARBA" id="ARBA00004167"/>
    </source>
</evidence>
<dbReference type="GO" id="GO:0016705">
    <property type="term" value="F:oxidoreductase activity, acting on paired donors, with incorporation or reduction of molecular oxygen"/>
    <property type="evidence" value="ECO:0007669"/>
    <property type="project" value="InterPro"/>
</dbReference>
<evidence type="ECO:0000256" key="6">
    <source>
        <dbReference type="ARBA" id="ARBA00022989"/>
    </source>
</evidence>
<dbReference type="InterPro" id="IPR002401">
    <property type="entry name" value="Cyt_P450_E_grp-I"/>
</dbReference>
<keyword evidence="9 10" id="KW-0349">Heme</keyword>
<dbReference type="Proteomes" id="UP000233551">
    <property type="component" value="Unassembled WGS sequence"/>
</dbReference>
<keyword evidence="7 10" id="KW-0560">Oxidoreductase</keyword>
<dbReference type="SUPFAM" id="SSF48264">
    <property type="entry name" value="Cytochrome P450"/>
    <property type="match status" value="1"/>
</dbReference>
<dbReference type="GO" id="GO:0016020">
    <property type="term" value="C:membrane"/>
    <property type="evidence" value="ECO:0007669"/>
    <property type="project" value="UniProtKB-SubCell"/>
</dbReference>
<keyword evidence="6" id="KW-0472">Membrane</keyword>
<organism evidence="11 12">
    <name type="scientific">Punica granatum</name>
    <name type="common">Pomegranate</name>
    <dbReference type="NCBI Taxonomy" id="22663"/>
    <lineage>
        <taxon>Eukaryota</taxon>
        <taxon>Viridiplantae</taxon>
        <taxon>Streptophyta</taxon>
        <taxon>Embryophyta</taxon>
        <taxon>Tracheophyta</taxon>
        <taxon>Spermatophyta</taxon>
        <taxon>Magnoliopsida</taxon>
        <taxon>eudicotyledons</taxon>
        <taxon>Gunneridae</taxon>
        <taxon>Pentapetalae</taxon>
        <taxon>rosids</taxon>
        <taxon>malvids</taxon>
        <taxon>Myrtales</taxon>
        <taxon>Lythraceae</taxon>
        <taxon>Punica</taxon>
    </lineage>
</organism>
<dbReference type="GO" id="GO:0016125">
    <property type="term" value="P:sterol metabolic process"/>
    <property type="evidence" value="ECO:0007669"/>
    <property type="project" value="TreeGrafter"/>
</dbReference>
<dbReference type="InterPro" id="IPR036396">
    <property type="entry name" value="Cyt_P450_sf"/>
</dbReference>
<keyword evidence="5 9" id="KW-0479">Metal-binding</keyword>
<keyword evidence="12" id="KW-1185">Reference proteome</keyword>
<evidence type="ECO:0000256" key="4">
    <source>
        <dbReference type="ARBA" id="ARBA00022692"/>
    </source>
</evidence>
<keyword evidence="4" id="KW-0812">Transmembrane</keyword>
<keyword evidence="8 9" id="KW-0408">Iron</keyword>
<evidence type="ECO:0000313" key="12">
    <source>
        <dbReference type="Proteomes" id="UP000233551"/>
    </source>
</evidence>
<dbReference type="CDD" id="cd11043">
    <property type="entry name" value="CYP90-like"/>
    <property type="match status" value="1"/>
</dbReference>
<keyword evidence="10" id="KW-0503">Monooxygenase</keyword>
<evidence type="ECO:0000313" key="11">
    <source>
        <dbReference type="EMBL" id="PKI71526.1"/>
    </source>
</evidence>
<reference evidence="11 12" key="1">
    <citation type="submission" date="2017-11" db="EMBL/GenBank/DDBJ databases">
        <title>De-novo sequencing of pomegranate (Punica granatum L.) genome.</title>
        <authorList>
            <person name="Akparov Z."/>
            <person name="Amiraslanov A."/>
            <person name="Hajiyeva S."/>
            <person name="Abbasov M."/>
            <person name="Kaur K."/>
            <person name="Hamwieh A."/>
            <person name="Solovyev V."/>
            <person name="Salamov A."/>
            <person name="Braich B."/>
            <person name="Kosarev P."/>
            <person name="Mahmoud A."/>
            <person name="Hajiyev E."/>
            <person name="Babayeva S."/>
            <person name="Izzatullayeva V."/>
            <person name="Mammadov A."/>
            <person name="Mammadov A."/>
            <person name="Sharifova S."/>
            <person name="Ojaghi J."/>
            <person name="Eynullazada K."/>
            <person name="Bayramov B."/>
            <person name="Abdulazimova A."/>
            <person name="Shahmuradov I."/>
        </authorList>
    </citation>
    <scope>NUCLEOTIDE SEQUENCE [LARGE SCALE GENOMIC DNA]</scope>
    <source>
        <strain evidence="12">cv. AG2017</strain>
        <tissue evidence="11">Leaf</tissue>
    </source>
</reference>
<keyword evidence="6" id="KW-1133">Transmembrane helix</keyword>
<sequence length="486" mass="55223">MVFIMELLVSVPMIVLLALFLLGKMSIFLRTKQISKSDFQKLPPGSSGWPVVGETLDLLRANLEGNPLRFTKDRVEKYNSLVFRTSVLGEQMVVICGPAGNKFAFSNEGKKVVLWWPSSLRRLVGPSFIHKVGDEARTNRKLLVSFFSVESLINCIPTIDEVTRNHLATHWQGKEEVKVYPTIKHHIFELACRLFMSISEPELVSRLSVHFHYFSKGLMSIALDFPGTQFHAAMRAAEAIRRELLVLVRQRRIDLNNKVASPTQDLMSFLLSNPDEDGKFMPEVEITNNILGLLYGAHGSSTSTITLLIKYLGELPQVREKVLAEQREIAASKAAGEFLTWEDLKRMRYSWNVVSEVMRMTPPLINMYREALVDIEYEGYTIPKGCKLYLSISFTHDDPNCHPNAMEFNESRFEGSGPPPYSYVPFGGGPRMCLGKEFARVEILIFLHNLVNRFDWDLSIPNEKIIYDPLPVPVNGLPVHLRPRDP</sequence>
<evidence type="ECO:0000256" key="10">
    <source>
        <dbReference type="RuleBase" id="RU000461"/>
    </source>
</evidence>
<dbReference type="GO" id="GO:0005506">
    <property type="term" value="F:iron ion binding"/>
    <property type="evidence" value="ECO:0007669"/>
    <property type="project" value="InterPro"/>
</dbReference>
<dbReference type="PRINTS" id="PR00385">
    <property type="entry name" value="P450"/>
</dbReference>
<dbReference type="Gene3D" id="1.10.630.10">
    <property type="entry name" value="Cytochrome P450"/>
    <property type="match status" value="1"/>
</dbReference>
<dbReference type="AlphaFoldDB" id="A0A2I0KUL6"/>
<comment type="caution">
    <text evidence="11">The sequence shown here is derived from an EMBL/GenBank/DDBJ whole genome shotgun (WGS) entry which is preliminary data.</text>
</comment>
<gene>
    <name evidence="11" type="ORF">CRG98_008043</name>
</gene>
<dbReference type="EMBL" id="PGOL01000365">
    <property type="protein sequence ID" value="PKI71526.1"/>
    <property type="molecule type" value="Genomic_DNA"/>
</dbReference>
<dbReference type="InterPro" id="IPR017972">
    <property type="entry name" value="Cyt_P450_CS"/>
</dbReference>
<dbReference type="GO" id="GO:0004497">
    <property type="term" value="F:monooxygenase activity"/>
    <property type="evidence" value="ECO:0007669"/>
    <property type="project" value="UniProtKB-KW"/>
</dbReference>
<evidence type="ECO:0000256" key="8">
    <source>
        <dbReference type="ARBA" id="ARBA00023004"/>
    </source>
</evidence>
<comment type="cofactor">
    <cofactor evidence="1 9">
        <name>heme</name>
        <dbReference type="ChEBI" id="CHEBI:30413"/>
    </cofactor>
</comment>
<comment type="similarity">
    <text evidence="3 10">Belongs to the cytochrome P450 family.</text>
</comment>
<dbReference type="OrthoDB" id="1372046at2759"/>
<feature type="binding site" description="axial binding residue" evidence="9">
    <location>
        <position position="433"/>
    </location>
    <ligand>
        <name>heme</name>
        <dbReference type="ChEBI" id="CHEBI:30413"/>
    </ligand>
    <ligandPart>
        <name>Fe</name>
        <dbReference type="ChEBI" id="CHEBI:18248"/>
    </ligandPart>
</feature>